<organism evidence="1 2">
    <name type="scientific">Capnocytophaga sputigena</name>
    <dbReference type="NCBI Taxonomy" id="1019"/>
    <lineage>
        <taxon>Bacteria</taxon>
        <taxon>Pseudomonadati</taxon>
        <taxon>Bacteroidota</taxon>
        <taxon>Flavobacteriia</taxon>
        <taxon>Flavobacteriales</taxon>
        <taxon>Flavobacteriaceae</taxon>
        <taxon>Capnocytophaga</taxon>
    </lineage>
</organism>
<evidence type="ECO:0000313" key="2">
    <source>
        <dbReference type="Proteomes" id="UP000249902"/>
    </source>
</evidence>
<accession>A0AAX2IAD6</accession>
<name>A0AAX2IAD6_CAPSP</name>
<reference evidence="1 2" key="1">
    <citation type="submission" date="2018-06" db="EMBL/GenBank/DDBJ databases">
        <authorList>
            <consortium name="Pathogen Informatics"/>
            <person name="Doyle S."/>
        </authorList>
    </citation>
    <scope>NUCLEOTIDE SEQUENCE [LARGE SCALE GENOMIC DNA]</scope>
    <source>
        <strain evidence="1 2">NCTC11653</strain>
    </source>
</reference>
<dbReference type="EMBL" id="UAVP01000007">
    <property type="protein sequence ID" value="SQA75361.1"/>
    <property type="molecule type" value="Genomic_DNA"/>
</dbReference>
<sequence length="40" mass="4901">MFVEKITQIFVRKKNVCYFCRTKTTFIVEKLKYLPLDENL</sequence>
<evidence type="ECO:0000313" key="1">
    <source>
        <dbReference type="EMBL" id="SQA75361.1"/>
    </source>
</evidence>
<protein>
    <submittedName>
        <fullName evidence="1">Uncharacterized protein</fullName>
    </submittedName>
</protein>
<dbReference type="AlphaFoldDB" id="A0AAX2IAD6"/>
<dbReference type="Proteomes" id="UP000249902">
    <property type="component" value="Unassembled WGS sequence"/>
</dbReference>
<proteinExistence type="predicted"/>
<comment type="caution">
    <text evidence="1">The sequence shown here is derived from an EMBL/GenBank/DDBJ whole genome shotgun (WGS) entry which is preliminary data.</text>
</comment>
<gene>
    <name evidence="1" type="ORF">NCTC11653_01260</name>
</gene>